<evidence type="ECO:0000313" key="2">
    <source>
        <dbReference type="Proteomes" id="UP000809243"/>
    </source>
</evidence>
<dbReference type="Gene3D" id="1.10.150.240">
    <property type="entry name" value="Putative phosphatase, domain 2"/>
    <property type="match status" value="1"/>
</dbReference>
<accession>A0A938YMU6</accession>
<dbReference type="Pfam" id="PF13419">
    <property type="entry name" value="HAD_2"/>
    <property type="match status" value="1"/>
</dbReference>
<organism evidence="1 2">
    <name type="scientific">Candidatus Iainarchaeum sp</name>
    <dbReference type="NCBI Taxonomy" id="3101447"/>
    <lineage>
        <taxon>Archaea</taxon>
        <taxon>Candidatus Iainarchaeota</taxon>
        <taxon>Candidatus Iainarchaeia</taxon>
        <taxon>Candidatus Iainarchaeales</taxon>
        <taxon>Candidatus Iainarchaeaceae</taxon>
        <taxon>Candidatus Iainarchaeum</taxon>
    </lineage>
</organism>
<dbReference type="InterPro" id="IPR050155">
    <property type="entry name" value="HAD-like_hydrolase_sf"/>
</dbReference>
<dbReference type="SUPFAM" id="SSF56784">
    <property type="entry name" value="HAD-like"/>
    <property type="match status" value="1"/>
</dbReference>
<dbReference type="GO" id="GO:0008967">
    <property type="term" value="F:phosphoglycolate phosphatase activity"/>
    <property type="evidence" value="ECO:0007669"/>
    <property type="project" value="TreeGrafter"/>
</dbReference>
<dbReference type="Proteomes" id="UP000809243">
    <property type="component" value="Unassembled WGS sequence"/>
</dbReference>
<keyword evidence="1" id="KW-0378">Hydrolase</keyword>
<proteinExistence type="predicted"/>
<sequence>MIKLVVFDWNGTILSDTIACVLADNKVLSKLGLGKLTVKKYQETFDVPVLKFFEANGLKPELFWKNIDLIYETFHSNYEEKAKNCRTRAGTRELLEWLQKNKIKAVILSNHTVENIEEHLKRLKINEFFQKVLANDSKKTALQNKKKWLQNFLRETHFKKSEVLVVGDGPEEIEIAKKLGAKSVALSQGAFSTKRLRKARPDFLVHNLKEVSRIIRGLNKR</sequence>
<gene>
    <name evidence="1" type="ORF">JW744_01335</name>
</gene>
<dbReference type="GO" id="GO:0006281">
    <property type="term" value="P:DNA repair"/>
    <property type="evidence" value="ECO:0007669"/>
    <property type="project" value="TreeGrafter"/>
</dbReference>
<dbReference type="AlphaFoldDB" id="A0A938YMU6"/>
<dbReference type="GO" id="GO:0005829">
    <property type="term" value="C:cytosol"/>
    <property type="evidence" value="ECO:0007669"/>
    <property type="project" value="TreeGrafter"/>
</dbReference>
<dbReference type="PANTHER" id="PTHR43434:SF1">
    <property type="entry name" value="PHOSPHOGLYCOLATE PHOSPHATASE"/>
    <property type="match status" value="1"/>
</dbReference>
<dbReference type="Gene3D" id="3.40.50.1000">
    <property type="entry name" value="HAD superfamily/HAD-like"/>
    <property type="match status" value="1"/>
</dbReference>
<dbReference type="EMBL" id="JAFGDB010000023">
    <property type="protein sequence ID" value="MBN2067089.1"/>
    <property type="molecule type" value="Genomic_DNA"/>
</dbReference>
<dbReference type="InterPro" id="IPR023198">
    <property type="entry name" value="PGP-like_dom2"/>
</dbReference>
<dbReference type="InterPro" id="IPR023214">
    <property type="entry name" value="HAD_sf"/>
</dbReference>
<protein>
    <submittedName>
        <fullName evidence="1">HAD family hydrolase</fullName>
    </submittedName>
</protein>
<reference evidence="1" key="1">
    <citation type="submission" date="2021-01" db="EMBL/GenBank/DDBJ databases">
        <title>Active Sulfur Cycling in an Early Earth Analoge.</title>
        <authorList>
            <person name="Hahn C.R."/>
            <person name="Youssef N.H."/>
            <person name="Elshahed M."/>
        </authorList>
    </citation>
    <scope>NUCLEOTIDE SEQUENCE</scope>
    <source>
        <strain evidence="1">Zod_Metabat.1151</strain>
    </source>
</reference>
<comment type="caution">
    <text evidence="1">The sequence shown here is derived from an EMBL/GenBank/DDBJ whole genome shotgun (WGS) entry which is preliminary data.</text>
</comment>
<evidence type="ECO:0000313" key="1">
    <source>
        <dbReference type="EMBL" id="MBN2067089.1"/>
    </source>
</evidence>
<dbReference type="SFLD" id="SFLDG01129">
    <property type="entry name" value="C1.5:_HAD__Beta-PGM__Phosphata"/>
    <property type="match status" value="1"/>
</dbReference>
<name>A0A938YMU6_9ARCH</name>
<dbReference type="PANTHER" id="PTHR43434">
    <property type="entry name" value="PHOSPHOGLYCOLATE PHOSPHATASE"/>
    <property type="match status" value="1"/>
</dbReference>
<dbReference type="InterPro" id="IPR041492">
    <property type="entry name" value="HAD_2"/>
</dbReference>
<dbReference type="InterPro" id="IPR036412">
    <property type="entry name" value="HAD-like_sf"/>
</dbReference>
<dbReference type="SFLD" id="SFLDS00003">
    <property type="entry name" value="Haloacid_Dehalogenase"/>
    <property type="match status" value="1"/>
</dbReference>